<dbReference type="Pfam" id="PF01012">
    <property type="entry name" value="ETF"/>
    <property type="match status" value="1"/>
</dbReference>
<sequence length="96" mass="10519">MCVKQVPDTANVEVDPVTGVLKRDGAQSKLNPYDLYAMESSLGMKERRMGEYDLILCGKQTTDGDTARVGPEVAQWLGIPHASNVLEIRETGPGWI</sequence>
<feature type="domain" description="Electron transfer flavoprotein alpha/beta-subunit N-terminal" evidence="2">
    <location>
        <begin position="51"/>
        <end position="91"/>
    </location>
</feature>
<proteinExistence type="predicted"/>
<evidence type="ECO:0000313" key="4">
    <source>
        <dbReference type="EMBL" id="SQB11160.1"/>
    </source>
</evidence>
<evidence type="ECO:0000259" key="2">
    <source>
        <dbReference type="Pfam" id="PF01012"/>
    </source>
</evidence>
<dbReference type="PANTHER" id="PTHR21294">
    <property type="entry name" value="ELECTRON TRANSFER FLAVOPROTEIN BETA-SUBUNIT"/>
    <property type="match status" value="1"/>
</dbReference>
<name>A0A174HL65_9FIRM</name>
<dbReference type="SUPFAM" id="SSF52402">
    <property type="entry name" value="Adenine nucleotide alpha hydrolases-like"/>
    <property type="match status" value="1"/>
</dbReference>
<dbReference type="AlphaFoldDB" id="A0A174HL65"/>
<dbReference type="GO" id="GO:0009055">
    <property type="term" value="F:electron transfer activity"/>
    <property type="evidence" value="ECO:0007669"/>
    <property type="project" value="InterPro"/>
</dbReference>
<evidence type="ECO:0000313" key="6">
    <source>
        <dbReference type="Proteomes" id="UP000251853"/>
    </source>
</evidence>
<gene>
    <name evidence="3" type="ORF">ERS852480_01837</name>
    <name evidence="4" type="ORF">NCTC11224_02510</name>
</gene>
<dbReference type="EMBL" id="CZAB01000012">
    <property type="protein sequence ID" value="CUO75644.1"/>
    <property type="molecule type" value="Genomic_DNA"/>
</dbReference>
<organism evidence="3 5">
    <name type="scientific">Enterocloster clostridioformis</name>
    <dbReference type="NCBI Taxonomy" id="1531"/>
    <lineage>
        <taxon>Bacteria</taxon>
        <taxon>Bacillati</taxon>
        <taxon>Bacillota</taxon>
        <taxon>Clostridia</taxon>
        <taxon>Lachnospirales</taxon>
        <taxon>Lachnospiraceae</taxon>
        <taxon>Enterocloster</taxon>
    </lineage>
</organism>
<reference evidence="3 5" key="1">
    <citation type="submission" date="2015-09" db="EMBL/GenBank/DDBJ databases">
        <authorList>
            <consortium name="Pathogen Informatics"/>
        </authorList>
    </citation>
    <scope>NUCLEOTIDE SEQUENCE [LARGE SCALE GENOMIC DNA]</scope>
    <source>
        <strain evidence="3 5">2789STDY5834865</strain>
    </source>
</reference>
<dbReference type="EMBL" id="UAVW01000009">
    <property type="protein sequence ID" value="SQB11160.1"/>
    <property type="molecule type" value="Genomic_DNA"/>
</dbReference>
<evidence type="ECO:0000313" key="5">
    <source>
        <dbReference type="Proteomes" id="UP000095512"/>
    </source>
</evidence>
<reference evidence="4 6" key="2">
    <citation type="submission" date="2018-06" db="EMBL/GenBank/DDBJ databases">
        <authorList>
            <consortium name="Pathogen Informatics"/>
            <person name="Doyle S."/>
        </authorList>
    </citation>
    <scope>NUCLEOTIDE SEQUENCE [LARGE SCALE GENOMIC DNA]</scope>
    <source>
        <strain evidence="4 6">NCTC11224</strain>
    </source>
</reference>
<keyword evidence="6" id="KW-1185">Reference proteome</keyword>
<dbReference type="InterPro" id="IPR012255">
    <property type="entry name" value="ETF_b"/>
</dbReference>
<dbReference type="InterPro" id="IPR014729">
    <property type="entry name" value="Rossmann-like_a/b/a_fold"/>
</dbReference>
<evidence type="ECO:0000313" key="3">
    <source>
        <dbReference type="EMBL" id="CUO75644.1"/>
    </source>
</evidence>
<dbReference type="Proteomes" id="UP000251853">
    <property type="component" value="Unassembled WGS sequence"/>
</dbReference>
<protein>
    <recommendedName>
        <fullName evidence="1">Electron transfer flavoprotein small subunit</fullName>
    </recommendedName>
</protein>
<dbReference type="PANTHER" id="PTHR21294:SF17">
    <property type="entry name" value="PROTEIN FIXA"/>
    <property type="match status" value="1"/>
</dbReference>
<dbReference type="Gene3D" id="3.40.50.620">
    <property type="entry name" value="HUPs"/>
    <property type="match status" value="2"/>
</dbReference>
<dbReference type="Proteomes" id="UP000095512">
    <property type="component" value="Unassembled WGS sequence"/>
</dbReference>
<evidence type="ECO:0000256" key="1">
    <source>
        <dbReference type="ARBA" id="ARBA00042002"/>
    </source>
</evidence>
<accession>A0A174HL65</accession>
<dbReference type="InterPro" id="IPR014730">
    <property type="entry name" value="ETF_a/b_N"/>
</dbReference>